<organism evidence="2 3">
    <name type="scientific">Phyllosticta capitalensis</name>
    <dbReference type="NCBI Taxonomy" id="121624"/>
    <lineage>
        <taxon>Eukaryota</taxon>
        <taxon>Fungi</taxon>
        <taxon>Dikarya</taxon>
        <taxon>Ascomycota</taxon>
        <taxon>Pezizomycotina</taxon>
        <taxon>Dothideomycetes</taxon>
        <taxon>Dothideomycetes incertae sedis</taxon>
        <taxon>Botryosphaeriales</taxon>
        <taxon>Phyllostictaceae</taxon>
        <taxon>Phyllosticta</taxon>
    </lineage>
</organism>
<sequence>MDPNDNTEDAPRALLLYESSLLDPWLGAQTIHTFRYPPPRHAVSSHLDPSDPFIRFRSHNIAMSQVAPPASALDENLPGQKRPISNTLMDSTPSLHPLLSSTPSHSESITAQHSQIGSRRHARRPWWRYFVCCLLTYLFLLHHIFRSPSSSSCFLPHPFSSYVSYLLSIFLSSCLPKCAALRCAPTP</sequence>
<feature type="transmembrane region" description="Helical" evidence="1">
    <location>
        <begin position="126"/>
        <end position="145"/>
    </location>
</feature>
<dbReference type="EMBL" id="JBBWRZ010000004">
    <property type="protein sequence ID" value="KAK8237617.1"/>
    <property type="molecule type" value="Genomic_DNA"/>
</dbReference>
<keyword evidence="1" id="KW-0812">Transmembrane</keyword>
<keyword evidence="1" id="KW-0472">Membrane</keyword>
<name>A0ABR1YRK4_9PEZI</name>
<keyword evidence="1" id="KW-1133">Transmembrane helix</keyword>
<comment type="caution">
    <text evidence="2">The sequence shown here is derived from an EMBL/GenBank/DDBJ whole genome shotgun (WGS) entry which is preliminary data.</text>
</comment>
<reference evidence="2 3" key="1">
    <citation type="submission" date="2024-04" db="EMBL/GenBank/DDBJ databases">
        <title>Phyllosticta paracitricarpa is synonymous to the EU quarantine fungus P. citricarpa based on phylogenomic analyses.</title>
        <authorList>
            <consortium name="Lawrence Berkeley National Laboratory"/>
            <person name="Van Ingen-Buijs V.A."/>
            <person name="Van Westerhoven A.C."/>
            <person name="Haridas S."/>
            <person name="Skiadas P."/>
            <person name="Martin F."/>
            <person name="Groenewald J.Z."/>
            <person name="Crous P.W."/>
            <person name="Seidl M.F."/>
        </authorList>
    </citation>
    <scope>NUCLEOTIDE SEQUENCE [LARGE SCALE GENOMIC DNA]</scope>
    <source>
        <strain evidence="2 3">CBS 123374</strain>
    </source>
</reference>
<gene>
    <name evidence="2" type="ORF">HDK90DRAFT_198913</name>
</gene>
<feature type="transmembrane region" description="Helical" evidence="1">
    <location>
        <begin position="165"/>
        <end position="184"/>
    </location>
</feature>
<evidence type="ECO:0000313" key="3">
    <source>
        <dbReference type="Proteomes" id="UP001492380"/>
    </source>
</evidence>
<evidence type="ECO:0000313" key="2">
    <source>
        <dbReference type="EMBL" id="KAK8237617.1"/>
    </source>
</evidence>
<proteinExistence type="predicted"/>
<dbReference type="Proteomes" id="UP001492380">
    <property type="component" value="Unassembled WGS sequence"/>
</dbReference>
<keyword evidence="3" id="KW-1185">Reference proteome</keyword>
<protein>
    <submittedName>
        <fullName evidence="2">Uncharacterized protein</fullName>
    </submittedName>
</protein>
<accession>A0ABR1YRK4</accession>
<evidence type="ECO:0000256" key="1">
    <source>
        <dbReference type="SAM" id="Phobius"/>
    </source>
</evidence>